<dbReference type="AlphaFoldDB" id="A0A085CAN0"/>
<organism evidence="1 5">
    <name type="scientific">Bacillus subtilis</name>
    <dbReference type="NCBI Taxonomy" id="1423"/>
    <lineage>
        <taxon>Bacteria</taxon>
        <taxon>Bacillati</taxon>
        <taxon>Bacillota</taxon>
        <taxon>Bacilli</taxon>
        <taxon>Bacillales</taxon>
        <taxon>Bacillaceae</taxon>
        <taxon>Bacillus</taxon>
    </lineage>
</organism>
<reference evidence="4" key="4">
    <citation type="submission" date="2023-05" db="EMBL/GenBank/DDBJ databases">
        <title>Complete genome sequence of Bacillus subtilis SRCM117797 isolated from Soybean paste.</title>
        <authorList>
            <person name="Abraha H.B."/>
            <person name="Kim K.-P."/>
            <person name="Ryu M.-S."/>
            <person name="Jeong D.-Y."/>
        </authorList>
    </citation>
    <scope>NUCLEOTIDE SEQUENCE</scope>
    <source>
        <strain evidence="4">SRCM117797</strain>
    </source>
</reference>
<name>A0A085CAN0_BACIU</name>
<evidence type="ECO:0000313" key="5">
    <source>
        <dbReference type="Proteomes" id="UP000032247"/>
    </source>
</evidence>
<dbReference type="PATRIC" id="fig|1423.169.peg.427"/>
<dbReference type="EMBL" id="JAGFPW010000008">
    <property type="protein sequence ID" value="MBO3794772.1"/>
    <property type="molecule type" value="Genomic_DNA"/>
</dbReference>
<reference evidence="1 5" key="1">
    <citation type="submission" date="2014-12" db="EMBL/GenBank/DDBJ databases">
        <title>Comparative genome analysis of Bacillus coagulans HM-08, Clostridium butyricum HM-68, Bacillus subtilis HM-66 and Bacillus licheniformis BL-09.</title>
        <authorList>
            <person name="Zhang H."/>
        </authorList>
    </citation>
    <scope>NUCLEOTIDE SEQUENCE [LARGE SCALE GENOMIC DNA]</scope>
    <source>
        <strain evidence="1 5">HM-66</strain>
    </source>
</reference>
<protein>
    <submittedName>
        <fullName evidence="2">DUF2577 family protein</fullName>
    </submittedName>
</protein>
<accession>A0A085CAN0</accession>
<reference evidence="3" key="3">
    <citation type="submission" date="2023-03" db="EMBL/GenBank/DDBJ databases">
        <title>Complete genome sequences of 52 Bacillus and Priestia strains isolated from West-African fermentations and 26 reference strains from the DSMZ collection.</title>
        <authorList>
            <person name="Wiedenbein E.S."/>
            <person name="Canoy T.S."/>
            <person name="Hui Y."/>
            <person name="Parkouda C."/>
            <person name="Dawende C."/>
            <person name="Ametefe E."/>
            <person name="Jespersen L."/>
            <person name="Nielsen D.S."/>
        </authorList>
    </citation>
    <scope>NUCLEOTIDE SEQUENCE</scope>
    <source>
        <strain evidence="3">PRO56</strain>
    </source>
</reference>
<dbReference type="EMBL" id="CP125292">
    <property type="protein sequence ID" value="WHM20934.1"/>
    <property type="molecule type" value="Genomic_DNA"/>
</dbReference>
<dbReference type="Proteomes" id="UP001214898">
    <property type="component" value="Chromosome"/>
</dbReference>
<dbReference type="Proteomes" id="UP000665181">
    <property type="component" value="Unassembled WGS sequence"/>
</dbReference>
<dbReference type="InterPro" id="IPR022555">
    <property type="entry name" value="DUF2577"/>
</dbReference>
<reference evidence="2" key="2">
    <citation type="submission" date="2021-03" db="EMBL/GenBank/DDBJ databases">
        <title>Isolation of Bacillus subtilis from fermented food sample.</title>
        <authorList>
            <person name="Lakshmanan V."/>
            <person name="Athira K."/>
            <person name="Rajagopal K."/>
        </authorList>
    </citation>
    <scope>NUCLEOTIDE SEQUENCE</scope>
    <source>
        <strain evidence="2">S1</strain>
    </source>
</reference>
<dbReference type="RefSeq" id="WP_003244812.1">
    <property type="nucleotide sequence ID" value="NZ_AP024621.1"/>
</dbReference>
<gene>
    <name evidence="3" type="primary">xkdR</name>
    <name evidence="2" type="ORF">J5227_10765</name>
    <name evidence="3" type="ORF">P5633_17415</name>
    <name evidence="4" type="ORF">QL281_19470</name>
    <name evidence="1" type="ORF">SC09_Contig19orf00654</name>
</gene>
<dbReference type="Pfam" id="PF10844">
    <property type="entry name" value="DUF2577"/>
    <property type="match status" value="1"/>
</dbReference>
<dbReference type="EMBL" id="JXBC01000002">
    <property type="protein sequence ID" value="KIU12237.1"/>
    <property type="molecule type" value="Genomic_DNA"/>
</dbReference>
<evidence type="ECO:0000313" key="1">
    <source>
        <dbReference type="EMBL" id="KIU12237.1"/>
    </source>
</evidence>
<dbReference type="SMR" id="A0A085CAN0"/>
<proteinExistence type="predicted"/>
<dbReference type="Proteomes" id="UP001229422">
    <property type="component" value="Chromosome"/>
</dbReference>
<dbReference type="Proteomes" id="UP000032247">
    <property type="component" value="Unassembled WGS sequence"/>
</dbReference>
<evidence type="ECO:0000313" key="2">
    <source>
        <dbReference type="EMBL" id="MBO3794772.1"/>
    </source>
</evidence>
<dbReference type="STRING" id="483913.AN935_06610"/>
<evidence type="ECO:0000313" key="3">
    <source>
        <dbReference type="EMBL" id="WEY84099.1"/>
    </source>
</evidence>
<evidence type="ECO:0000313" key="4">
    <source>
        <dbReference type="EMBL" id="WHM20934.1"/>
    </source>
</evidence>
<dbReference type="EMBL" id="CP120576">
    <property type="protein sequence ID" value="WEY84099.1"/>
    <property type="molecule type" value="Genomic_DNA"/>
</dbReference>
<sequence>MRLSEAIKHLAVGAVDAESPVELLPAEVVSVSPVEIKLKENSKLIIPEDAIIIPKRMQSGGDDALEPGDRLMTAALTGGQSFFILDKV</sequence>